<keyword evidence="1" id="KW-0479">Metal-binding</keyword>
<feature type="compositionally biased region" description="Basic and acidic residues" evidence="2">
    <location>
        <begin position="46"/>
        <end position="55"/>
    </location>
</feature>
<protein>
    <submittedName>
        <fullName evidence="5">C2H2-type domain-containing protein</fullName>
    </submittedName>
</protein>
<reference evidence="5" key="1">
    <citation type="submission" date="2022-11" db="UniProtKB">
        <authorList>
            <consortium name="WormBaseParasite"/>
        </authorList>
    </citation>
    <scope>IDENTIFICATION</scope>
</reference>
<sequence length="255" mass="29012">MTSISSSCSSSSSSFSSSNNSKNNKSVSPLTNFINENYNQQQFSEIKFEQNRKTSTENQQNSSQITQQQIQLLEMLAKAGLIPSNSLPNKQEEGDEQQKESEGNSEGCGDLFDSNSFLDNLSGLPNFSEKHTEQDLQNEEKGPLGQRKRRRLIGNLDNTLDGLVAKRADLPLKKRYQSETEAIELPDDEQEMKRMETDPDVCTRMCSVCGYQGKWVSEMIRHKRVHTNDRPFKCKYCNRTSKWKADLIRHVASKV</sequence>
<dbReference type="InterPro" id="IPR036236">
    <property type="entry name" value="Znf_C2H2_sf"/>
</dbReference>
<feature type="region of interest" description="Disordered" evidence="2">
    <location>
        <begin position="83"/>
        <end position="152"/>
    </location>
</feature>
<accession>A0A915NMW2</accession>
<feature type="compositionally biased region" description="Low complexity" evidence="2">
    <location>
        <begin position="1"/>
        <end position="28"/>
    </location>
</feature>
<dbReference type="InterPro" id="IPR013087">
    <property type="entry name" value="Znf_C2H2_type"/>
</dbReference>
<feature type="region of interest" description="Disordered" evidence="2">
    <location>
        <begin position="1"/>
        <end position="67"/>
    </location>
</feature>
<dbReference type="AlphaFoldDB" id="A0A915NMW2"/>
<name>A0A915NMW2_9BILA</name>
<feature type="domain" description="C2H2-type" evidence="3">
    <location>
        <begin position="204"/>
        <end position="231"/>
    </location>
</feature>
<evidence type="ECO:0000313" key="5">
    <source>
        <dbReference type="WBParaSite" id="scf7180000419157.g3454"/>
    </source>
</evidence>
<keyword evidence="1" id="KW-0862">Zinc</keyword>
<organism evidence="4 5">
    <name type="scientific">Meloidogyne floridensis</name>
    <dbReference type="NCBI Taxonomy" id="298350"/>
    <lineage>
        <taxon>Eukaryota</taxon>
        <taxon>Metazoa</taxon>
        <taxon>Ecdysozoa</taxon>
        <taxon>Nematoda</taxon>
        <taxon>Chromadorea</taxon>
        <taxon>Rhabditida</taxon>
        <taxon>Tylenchina</taxon>
        <taxon>Tylenchomorpha</taxon>
        <taxon>Tylenchoidea</taxon>
        <taxon>Meloidogynidae</taxon>
        <taxon>Meloidogyninae</taxon>
        <taxon>Meloidogyne</taxon>
    </lineage>
</organism>
<evidence type="ECO:0000256" key="2">
    <source>
        <dbReference type="SAM" id="MobiDB-lite"/>
    </source>
</evidence>
<dbReference type="PROSITE" id="PS50157">
    <property type="entry name" value="ZINC_FINGER_C2H2_2"/>
    <property type="match status" value="1"/>
</dbReference>
<feature type="compositionally biased region" description="Low complexity" evidence="2">
    <location>
        <begin position="56"/>
        <end position="67"/>
    </location>
</feature>
<keyword evidence="4" id="KW-1185">Reference proteome</keyword>
<feature type="compositionally biased region" description="Polar residues" evidence="2">
    <location>
        <begin position="113"/>
        <end position="125"/>
    </location>
</feature>
<dbReference type="SMART" id="SM00355">
    <property type="entry name" value="ZnF_C2H2"/>
    <property type="match status" value="2"/>
</dbReference>
<feature type="compositionally biased region" description="Basic and acidic residues" evidence="2">
    <location>
        <begin position="128"/>
        <end position="142"/>
    </location>
</feature>
<dbReference type="Gene3D" id="3.30.160.60">
    <property type="entry name" value="Classic Zinc Finger"/>
    <property type="match status" value="2"/>
</dbReference>
<dbReference type="WBParaSite" id="scf7180000419157.g3454">
    <property type="protein sequence ID" value="scf7180000419157.g3454"/>
    <property type="gene ID" value="scf7180000419157.g3454"/>
</dbReference>
<keyword evidence="1" id="KW-0863">Zinc-finger</keyword>
<dbReference type="GO" id="GO:0008270">
    <property type="term" value="F:zinc ion binding"/>
    <property type="evidence" value="ECO:0007669"/>
    <property type="project" value="UniProtKB-KW"/>
</dbReference>
<feature type="compositionally biased region" description="Basic and acidic residues" evidence="2">
    <location>
        <begin position="90"/>
        <end position="102"/>
    </location>
</feature>
<evidence type="ECO:0000256" key="1">
    <source>
        <dbReference type="PROSITE-ProRule" id="PRU00042"/>
    </source>
</evidence>
<dbReference type="Proteomes" id="UP000887560">
    <property type="component" value="Unplaced"/>
</dbReference>
<dbReference type="SUPFAM" id="SSF57667">
    <property type="entry name" value="beta-beta-alpha zinc fingers"/>
    <property type="match status" value="1"/>
</dbReference>
<evidence type="ECO:0000259" key="3">
    <source>
        <dbReference type="PROSITE" id="PS50157"/>
    </source>
</evidence>
<feature type="compositionally biased region" description="Polar residues" evidence="2">
    <location>
        <begin position="29"/>
        <end position="44"/>
    </location>
</feature>
<proteinExistence type="predicted"/>
<evidence type="ECO:0000313" key="4">
    <source>
        <dbReference type="Proteomes" id="UP000887560"/>
    </source>
</evidence>